<evidence type="ECO:0000313" key="3">
    <source>
        <dbReference type="Proteomes" id="UP000060513"/>
    </source>
</evidence>
<dbReference type="Gene3D" id="3.40.720.10">
    <property type="entry name" value="Alkaline Phosphatase, subunit A"/>
    <property type="match status" value="1"/>
</dbReference>
<accession>A0A0M4D7K4</accession>
<evidence type="ECO:0000313" key="2">
    <source>
        <dbReference type="EMBL" id="ALC19276.1"/>
    </source>
</evidence>
<feature type="domain" description="Sulfatase N-terminal" evidence="1">
    <location>
        <begin position="47"/>
        <end position="289"/>
    </location>
</feature>
<dbReference type="EMBL" id="CP011340">
    <property type="protein sequence ID" value="ALC19276.1"/>
    <property type="molecule type" value="Genomic_DNA"/>
</dbReference>
<reference evidence="2 3" key="1">
    <citation type="submission" date="2015-08" db="EMBL/GenBank/DDBJ databases">
        <title>Genome sequence of the pristinamycin over-producing bacterium Streptomyces pristinaespiralis HCCB10218.</title>
        <authorList>
            <person name="Tian J."/>
            <person name="Yang J."/>
            <person name="Li L."/>
            <person name="Ruan L."/>
            <person name="Wei W."/>
            <person name="Zheng G."/>
            <person name="Wei Z."/>
            <person name="Yang S."/>
            <person name="Ge M."/>
            <person name="Jiang W."/>
            <person name="Lu Y."/>
        </authorList>
    </citation>
    <scope>NUCLEOTIDE SEQUENCE [LARGE SCALE GENOMIC DNA]</scope>
    <source>
        <strain evidence="2 3">HCCB 10218</strain>
    </source>
</reference>
<gene>
    <name evidence="2" type="ORF">SPRI_0970</name>
</gene>
<dbReference type="InterPro" id="IPR047838">
    <property type="entry name" value="STM4013-like"/>
</dbReference>
<dbReference type="KEGG" id="spri:SPRI_0970"/>
<evidence type="ECO:0000259" key="1">
    <source>
        <dbReference type="Pfam" id="PF00884"/>
    </source>
</evidence>
<dbReference type="STRING" id="38300.SPRI_0970"/>
<dbReference type="Proteomes" id="UP000060513">
    <property type="component" value="Chromosome"/>
</dbReference>
<protein>
    <submittedName>
        <fullName evidence="2">Metalloenzyme domain-containing protein</fullName>
    </submittedName>
</protein>
<dbReference type="AlphaFoldDB" id="A0A0M4D7K4"/>
<dbReference type="PATRIC" id="fig|38300.4.peg.1047"/>
<dbReference type="Pfam" id="PF00884">
    <property type="entry name" value="Sulfatase"/>
    <property type="match status" value="1"/>
</dbReference>
<name>A0A0M4D7K4_STRPR</name>
<sequence length="305" mass="33089">MRRRSPPYYAGRGTTEVQHRDITAGQGREATAAGTPDMNEVVGRDDLLLVTLDTLRFDVAAELAAAGRLPNLARHLPGGVWEKRHAPGSFTYASHQAMFAGFLPTPAEQGPHPRLFAARFAGSETTAGRTFVFDTPDLVSALAGAGYRTVCIGGVGFFNKQGPLGSVLPGMFQESHWEPSFSVASPSSFEAQVERAEQVVASLPRERRLFLFVNVPSLHQPNWFHLPGATRADGDSRETHAAALEYVDRHIGRLFAAASSRRRCFAIVCSDHGTAYGDGGFTGHRLGHEAVWTVPYAHFFLEASA</sequence>
<dbReference type="InterPro" id="IPR017850">
    <property type="entry name" value="Alkaline_phosphatase_core_sf"/>
</dbReference>
<dbReference type="InterPro" id="IPR000917">
    <property type="entry name" value="Sulfatase_N"/>
</dbReference>
<proteinExistence type="predicted"/>
<dbReference type="SUPFAM" id="SSF53649">
    <property type="entry name" value="Alkaline phosphatase-like"/>
    <property type="match status" value="1"/>
</dbReference>
<dbReference type="NCBIfam" id="NF038075">
    <property type="entry name" value="fam_STM4013"/>
    <property type="match status" value="1"/>
</dbReference>
<organism evidence="2">
    <name type="scientific">Streptomyces pristinaespiralis</name>
    <dbReference type="NCBI Taxonomy" id="38300"/>
    <lineage>
        <taxon>Bacteria</taxon>
        <taxon>Bacillati</taxon>
        <taxon>Actinomycetota</taxon>
        <taxon>Actinomycetes</taxon>
        <taxon>Kitasatosporales</taxon>
        <taxon>Streptomycetaceae</taxon>
        <taxon>Streptomyces</taxon>
    </lineage>
</organism>